<dbReference type="EMBL" id="CP001034">
    <property type="protein sequence ID" value="ACB85555.1"/>
    <property type="molecule type" value="Genomic_DNA"/>
</dbReference>
<reference evidence="2 3" key="1">
    <citation type="submission" date="2008-04" db="EMBL/GenBank/DDBJ databases">
        <title>Complete sequence of chromosome of Natranaerobius thermophilus JW/NM-WN-LF.</title>
        <authorList>
            <consortium name="US DOE Joint Genome Institute"/>
            <person name="Copeland A."/>
            <person name="Lucas S."/>
            <person name="Lapidus A."/>
            <person name="Glavina del Rio T."/>
            <person name="Dalin E."/>
            <person name="Tice H."/>
            <person name="Bruce D."/>
            <person name="Goodwin L."/>
            <person name="Pitluck S."/>
            <person name="Chertkov O."/>
            <person name="Brettin T."/>
            <person name="Detter J.C."/>
            <person name="Han C."/>
            <person name="Kuske C.R."/>
            <person name="Schmutz J."/>
            <person name="Larimer F."/>
            <person name="Land M."/>
            <person name="Hauser L."/>
            <person name="Kyrpides N."/>
            <person name="Lykidis A."/>
            <person name="Mesbah N.M."/>
            <person name="Wiegel J."/>
        </authorList>
    </citation>
    <scope>NUCLEOTIDE SEQUENCE [LARGE SCALE GENOMIC DNA]</scope>
    <source>
        <strain evidence="3">ATCC BAA-1301 / DSM 18059 / JW/NM-WN-LF</strain>
    </source>
</reference>
<organism evidence="2 3">
    <name type="scientific">Natranaerobius thermophilus (strain ATCC BAA-1301 / DSM 18059 / JW/NM-WN-LF)</name>
    <dbReference type="NCBI Taxonomy" id="457570"/>
    <lineage>
        <taxon>Bacteria</taxon>
        <taxon>Bacillati</taxon>
        <taxon>Bacillota</taxon>
        <taxon>Clostridia</taxon>
        <taxon>Natranaerobiales</taxon>
        <taxon>Natranaerobiaceae</taxon>
        <taxon>Natranaerobius</taxon>
    </lineage>
</organism>
<evidence type="ECO:0000313" key="3">
    <source>
        <dbReference type="Proteomes" id="UP000001683"/>
    </source>
</evidence>
<dbReference type="AlphaFoldDB" id="B2A6M2"/>
<dbReference type="eggNOG" id="ENOG5031UCY">
    <property type="taxonomic scope" value="Bacteria"/>
</dbReference>
<feature type="domain" description="DUF6946" evidence="1">
    <location>
        <begin position="2"/>
        <end position="77"/>
    </location>
</feature>
<dbReference type="OrthoDB" id="2844408at2"/>
<dbReference type="HOGENOM" id="CLU_2539047_0_0_9"/>
<dbReference type="Proteomes" id="UP000001683">
    <property type="component" value="Chromosome"/>
</dbReference>
<reference evidence="2 3" key="2">
    <citation type="journal article" date="2011" name="J. Bacteriol.">
        <title>Complete genome sequence of the anaerobic, halophilic alkalithermophile Natranaerobius thermophilus JW/NM-WN-LF.</title>
        <authorList>
            <person name="Zhao B."/>
            <person name="Mesbah N.M."/>
            <person name="Dalin E."/>
            <person name="Goodwin L."/>
            <person name="Nolan M."/>
            <person name="Pitluck S."/>
            <person name="Chertkov O."/>
            <person name="Brettin T.S."/>
            <person name="Han J."/>
            <person name="Larimer F.W."/>
            <person name="Land M.L."/>
            <person name="Hauser L."/>
            <person name="Kyrpides N."/>
            <person name="Wiegel J."/>
        </authorList>
    </citation>
    <scope>NUCLEOTIDE SEQUENCE [LARGE SCALE GENOMIC DNA]</scope>
    <source>
        <strain evidence="3">ATCC BAA-1301 / DSM 18059 / JW/NM-WN-LF</strain>
    </source>
</reference>
<keyword evidence="3" id="KW-1185">Reference proteome</keyword>
<gene>
    <name evidence="2" type="ordered locus">Nther_1988</name>
</gene>
<accession>B2A6M2</accession>
<dbReference type="STRING" id="457570.Nther_1988"/>
<dbReference type="KEGG" id="nth:Nther_1988"/>
<evidence type="ECO:0000259" key="1">
    <source>
        <dbReference type="Pfam" id="PF22187"/>
    </source>
</evidence>
<proteinExistence type="predicted"/>
<protein>
    <recommendedName>
        <fullName evidence="1">DUF6946 domain-containing protein</fullName>
    </recommendedName>
</protein>
<dbReference type="InParanoid" id="B2A6M2"/>
<dbReference type="Pfam" id="PF22187">
    <property type="entry name" value="DUF6946"/>
    <property type="match status" value="1"/>
</dbReference>
<name>B2A6M2_NATTJ</name>
<evidence type="ECO:0000313" key="2">
    <source>
        <dbReference type="EMBL" id="ACB85555.1"/>
    </source>
</evidence>
<sequence>MPIDKPEDWKMLLAKPDKHWKSGCSAKALAYSWQEANGFPESVKKAFINSNIKLFREMRMIFAFPEYKVPLPGGNVSHKMIFL</sequence>
<dbReference type="InterPro" id="IPR054024">
    <property type="entry name" value="DUF6946"/>
</dbReference>